<dbReference type="STRING" id="31234.E3LRK7"/>
<dbReference type="InParanoid" id="E3LRK7"/>
<evidence type="ECO:0000313" key="2">
    <source>
        <dbReference type="EMBL" id="EFP07481.1"/>
    </source>
</evidence>
<dbReference type="FunCoup" id="E3LRK7">
    <property type="interactions" value="320"/>
</dbReference>
<feature type="compositionally biased region" description="Polar residues" evidence="1">
    <location>
        <begin position="170"/>
        <end position="182"/>
    </location>
</feature>
<dbReference type="EMBL" id="DS268413">
    <property type="protein sequence ID" value="EFP07481.1"/>
    <property type="molecule type" value="Genomic_DNA"/>
</dbReference>
<dbReference type="HOGENOM" id="CLU_096925_0_0_1"/>
<proteinExistence type="predicted"/>
<dbReference type="OMA" id="LGYKKSH"/>
<name>E3LRK7_CAERE</name>
<dbReference type="AlphaFoldDB" id="E3LRK7"/>
<gene>
    <name evidence="2" type="ORF">CRE_26356</name>
</gene>
<accession>E3LRK7</accession>
<feature type="region of interest" description="Disordered" evidence="1">
    <location>
        <begin position="153"/>
        <end position="182"/>
    </location>
</feature>
<evidence type="ECO:0000256" key="1">
    <source>
        <dbReference type="SAM" id="MobiDB-lite"/>
    </source>
</evidence>
<protein>
    <submittedName>
        <fullName evidence="2">Uncharacterized protein</fullName>
    </submittedName>
</protein>
<sequence>MLFEVTLLIITFPFFASLALVNCLKSHWKFKGDDHESPLGSNYEFSDEEKRPGLQLLPSPAPDMVKKLKARVRRERRGKKSPQDYFMNNFQCNDEEDSLFNVPSLIHDQPTVKSPRSATVPVDIQDSRILRVNQDRLGYKKSHTIYATRTSVSPYSERMGRLSGSSSGSATDTEPATVIQNY</sequence>
<evidence type="ECO:0000313" key="3">
    <source>
        <dbReference type="Proteomes" id="UP000008281"/>
    </source>
</evidence>
<reference evidence="2" key="1">
    <citation type="submission" date="2007-07" db="EMBL/GenBank/DDBJ databases">
        <title>PCAP assembly of the Caenorhabditis remanei genome.</title>
        <authorList>
            <consortium name="The Caenorhabditis remanei Sequencing Consortium"/>
            <person name="Wilson R.K."/>
        </authorList>
    </citation>
    <scope>NUCLEOTIDE SEQUENCE [LARGE SCALE GENOMIC DNA]</scope>
    <source>
        <strain evidence="2">PB4641</strain>
    </source>
</reference>
<dbReference type="Proteomes" id="UP000008281">
    <property type="component" value="Unassembled WGS sequence"/>
</dbReference>
<keyword evidence="3" id="KW-1185">Reference proteome</keyword>
<dbReference type="eggNOG" id="ENOG502TIAE">
    <property type="taxonomic scope" value="Eukaryota"/>
</dbReference>
<organism evidence="3">
    <name type="scientific">Caenorhabditis remanei</name>
    <name type="common">Caenorhabditis vulgaris</name>
    <dbReference type="NCBI Taxonomy" id="31234"/>
    <lineage>
        <taxon>Eukaryota</taxon>
        <taxon>Metazoa</taxon>
        <taxon>Ecdysozoa</taxon>
        <taxon>Nematoda</taxon>
        <taxon>Chromadorea</taxon>
        <taxon>Rhabditida</taxon>
        <taxon>Rhabditina</taxon>
        <taxon>Rhabditomorpha</taxon>
        <taxon>Rhabditoidea</taxon>
        <taxon>Rhabditidae</taxon>
        <taxon>Peloderinae</taxon>
        <taxon>Caenorhabditis</taxon>
    </lineage>
</organism>
<dbReference type="OrthoDB" id="5835303at2759"/>